<dbReference type="Proteomes" id="UP001179952">
    <property type="component" value="Unassembled WGS sequence"/>
</dbReference>
<evidence type="ECO:0000313" key="1">
    <source>
        <dbReference type="EMBL" id="KAK1270932.1"/>
    </source>
</evidence>
<dbReference type="EMBL" id="JAUJYN010000005">
    <property type="protein sequence ID" value="KAK1270932.1"/>
    <property type="molecule type" value="Genomic_DNA"/>
</dbReference>
<comment type="caution">
    <text evidence="1">The sequence shown here is derived from an EMBL/GenBank/DDBJ whole genome shotgun (WGS) entry which is preliminary data.</text>
</comment>
<reference evidence="1" key="1">
    <citation type="journal article" date="2023" name="Nat. Commun.">
        <title>Diploid and tetraploid genomes of Acorus and the evolution of monocots.</title>
        <authorList>
            <person name="Ma L."/>
            <person name="Liu K.W."/>
            <person name="Li Z."/>
            <person name="Hsiao Y.Y."/>
            <person name="Qi Y."/>
            <person name="Fu T."/>
            <person name="Tang G.D."/>
            <person name="Zhang D."/>
            <person name="Sun W.H."/>
            <person name="Liu D.K."/>
            <person name="Li Y."/>
            <person name="Chen G.Z."/>
            <person name="Liu X.D."/>
            <person name="Liao X.Y."/>
            <person name="Jiang Y.T."/>
            <person name="Yu X."/>
            <person name="Hao Y."/>
            <person name="Huang J."/>
            <person name="Zhao X.W."/>
            <person name="Ke S."/>
            <person name="Chen Y.Y."/>
            <person name="Wu W.L."/>
            <person name="Hsu J.L."/>
            <person name="Lin Y.F."/>
            <person name="Huang M.D."/>
            <person name="Li C.Y."/>
            <person name="Huang L."/>
            <person name="Wang Z.W."/>
            <person name="Zhao X."/>
            <person name="Zhong W.Y."/>
            <person name="Peng D.H."/>
            <person name="Ahmad S."/>
            <person name="Lan S."/>
            <person name="Zhang J.S."/>
            <person name="Tsai W.C."/>
            <person name="Van de Peer Y."/>
            <person name="Liu Z.J."/>
        </authorList>
    </citation>
    <scope>NUCLEOTIDE SEQUENCE</scope>
    <source>
        <strain evidence="1">SCP</strain>
    </source>
</reference>
<accession>A0AAV9B3I2</accession>
<organism evidence="1 2">
    <name type="scientific">Acorus gramineus</name>
    <name type="common">Dwarf sweet flag</name>
    <dbReference type="NCBI Taxonomy" id="55184"/>
    <lineage>
        <taxon>Eukaryota</taxon>
        <taxon>Viridiplantae</taxon>
        <taxon>Streptophyta</taxon>
        <taxon>Embryophyta</taxon>
        <taxon>Tracheophyta</taxon>
        <taxon>Spermatophyta</taxon>
        <taxon>Magnoliopsida</taxon>
        <taxon>Liliopsida</taxon>
        <taxon>Acoraceae</taxon>
        <taxon>Acorus</taxon>
    </lineage>
</organism>
<protein>
    <submittedName>
        <fullName evidence="1">Uncharacterized protein</fullName>
    </submittedName>
</protein>
<gene>
    <name evidence="1" type="ORF">QJS04_geneDACA004430</name>
</gene>
<dbReference type="AlphaFoldDB" id="A0AAV9B3I2"/>
<keyword evidence="2" id="KW-1185">Reference proteome</keyword>
<sequence length="56" mass="6147">MVRTEGATEQALMRVWVGAAVIGKGGESRHLDMIANPEVLDVIRKRAKVTIISEDK</sequence>
<proteinExistence type="predicted"/>
<name>A0AAV9B3I2_ACOGR</name>
<reference evidence="1" key="2">
    <citation type="submission" date="2023-06" db="EMBL/GenBank/DDBJ databases">
        <authorList>
            <person name="Ma L."/>
            <person name="Liu K.-W."/>
            <person name="Li Z."/>
            <person name="Hsiao Y.-Y."/>
            <person name="Qi Y."/>
            <person name="Fu T."/>
            <person name="Tang G."/>
            <person name="Zhang D."/>
            <person name="Sun W.-H."/>
            <person name="Liu D.-K."/>
            <person name="Li Y."/>
            <person name="Chen G.-Z."/>
            <person name="Liu X.-D."/>
            <person name="Liao X.-Y."/>
            <person name="Jiang Y.-T."/>
            <person name="Yu X."/>
            <person name="Hao Y."/>
            <person name="Huang J."/>
            <person name="Zhao X.-W."/>
            <person name="Ke S."/>
            <person name="Chen Y.-Y."/>
            <person name="Wu W.-L."/>
            <person name="Hsu J.-L."/>
            <person name="Lin Y.-F."/>
            <person name="Huang M.-D."/>
            <person name="Li C.-Y."/>
            <person name="Huang L."/>
            <person name="Wang Z.-W."/>
            <person name="Zhao X."/>
            <person name="Zhong W.-Y."/>
            <person name="Peng D.-H."/>
            <person name="Ahmad S."/>
            <person name="Lan S."/>
            <person name="Zhang J.-S."/>
            <person name="Tsai W.-C."/>
            <person name="Van De Peer Y."/>
            <person name="Liu Z.-J."/>
        </authorList>
    </citation>
    <scope>NUCLEOTIDE SEQUENCE</scope>
    <source>
        <strain evidence="1">SCP</strain>
        <tissue evidence="1">Leaves</tissue>
    </source>
</reference>
<evidence type="ECO:0000313" key="2">
    <source>
        <dbReference type="Proteomes" id="UP001179952"/>
    </source>
</evidence>